<dbReference type="EMBL" id="CP010802">
    <property type="protein sequence ID" value="ALC16138.1"/>
    <property type="molecule type" value="Genomic_DNA"/>
</dbReference>
<organism evidence="1 2">
    <name type="scientific">Desulfuromonas soudanensis</name>
    <dbReference type="NCBI Taxonomy" id="1603606"/>
    <lineage>
        <taxon>Bacteria</taxon>
        <taxon>Pseudomonadati</taxon>
        <taxon>Thermodesulfobacteriota</taxon>
        <taxon>Desulfuromonadia</taxon>
        <taxon>Desulfuromonadales</taxon>
        <taxon>Desulfuromonadaceae</taxon>
        <taxon>Desulfuromonas</taxon>
    </lineage>
</organism>
<proteinExistence type="predicted"/>
<keyword evidence="2" id="KW-1185">Reference proteome</keyword>
<dbReference type="AlphaFoldDB" id="A0A0M4D1T1"/>
<dbReference type="OrthoDB" id="9800443at2"/>
<name>A0A0M4D1T1_9BACT</name>
<evidence type="ECO:0008006" key="3">
    <source>
        <dbReference type="Google" id="ProtNLM"/>
    </source>
</evidence>
<dbReference type="Proteomes" id="UP000057158">
    <property type="component" value="Chromosome"/>
</dbReference>
<protein>
    <recommendedName>
        <fullName evidence="3">Cytosolic protein</fullName>
    </recommendedName>
</protein>
<evidence type="ECO:0000313" key="2">
    <source>
        <dbReference type="Proteomes" id="UP000057158"/>
    </source>
</evidence>
<reference evidence="1 2" key="1">
    <citation type="submission" date="2015-07" db="EMBL/GenBank/DDBJ databases">
        <title>Isolation and Genomic Characterization of a Novel Halophilic Metal-Reducing Deltaproteobacterium from the Deep Subsurface.</title>
        <authorList>
            <person name="Badalamenti J.P."/>
            <person name="Summers Z.M."/>
            <person name="Gralnick J.A."/>
            <person name="Bond D.R."/>
        </authorList>
    </citation>
    <scope>NUCLEOTIDE SEQUENCE [LARGE SCALE GENOMIC DNA]</scope>
    <source>
        <strain evidence="1 2">WTL</strain>
    </source>
</reference>
<gene>
    <name evidence="1" type="ORF">DSOUD_1358</name>
</gene>
<sequence length="64" mass="7111">MDCIATRDISHCTCSCTSCDKRGSCCQCVIYHRGKGEIPGCFFSPEGEASYDRSLAHFLRDQTL</sequence>
<dbReference type="RefSeq" id="WP_053552316.1">
    <property type="nucleotide sequence ID" value="NZ_CP010802.1"/>
</dbReference>
<dbReference type="Pfam" id="PF20095">
    <property type="entry name" value="DUF6485"/>
    <property type="match status" value="1"/>
</dbReference>
<dbReference type="PATRIC" id="fig|1603606.3.peg.1481"/>
<dbReference type="KEGG" id="des:DSOUD_1358"/>
<accession>A0A0M4D1T1</accession>
<dbReference type="STRING" id="1603606.DSOUD_1358"/>
<evidence type="ECO:0000313" key="1">
    <source>
        <dbReference type="EMBL" id="ALC16138.1"/>
    </source>
</evidence>